<evidence type="ECO:0000259" key="11">
    <source>
        <dbReference type="PROSITE" id="PS50056"/>
    </source>
</evidence>
<dbReference type="InterPro" id="IPR013846">
    <property type="entry name" value="mRNA_cap_enzyme_C"/>
</dbReference>
<comment type="catalytic activity">
    <reaction evidence="10">
        <text>a 5'-end diphospho-ribonucleoside in mRNA + GTP + H(+) = a 5'-end (5'-triphosphoguanosine)-ribonucleoside in mRNA + diphosphate</text>
        <dbReference type="Rhea" id="RHEA:67012"/>
        <dbReference type="Rhea" id="RHEA-COMP:17165"/>
        <dbReference type="Rhea" id="RHEA-COMP:17166"/>
        <dbReference type="ChEBI" id="CHEBI:15378"/>
        <dbReference type="ChEBI" id="CHEBI:33019"/>
        <dbReference type="ChEBI" id="CHEBI:37565"/>
        <dbReference type="ChEBI" id="CHEBI:167616"/>
        <dbReference type="ChEBI" id="CHEBI:167617"/>
        <dbReference type="EC" id="2.7.7.50"/>
    </reaction>
    <physiologicalReaction direction="left-to-right" evidence="10">
        <dbReference type="Rhea" id="RHEA:67013"/>
    </physiologicalReaction>
</comment>
<dbReference type="GO" id="GO:0005525">
    <property type="term" value="F:GTP binding"/>
    <property type="evidence" value="ECO:0007669"/>
    <property type="project" value="UniProtKB-KW"/>
</dbReference>
<keyword evidence="4" id="KW-0808">Transferase</keyword>
<dbReference type="PROSITE" id="PS50160">
    <property type="entry name" value="DNA_LIGASE_A3"/>
    <property type="match status" value="1"/>
</dbReference>
<dbReference type="SUPFAM" id="SSF52799">
    <property type="entry name" value="(Phosphotyrosine protein) phosphatases II"/>
    <property type="match status" value="1"/>
</dbReference>
<dbReference type="InterPro" id="IPR029021">
    <property type="entry name" value="Prot-tyrosine_phosphatase-like"/>
</dbReference>
<dbReference type="Pfam" id="PF03919">
    <property type="entry name" value="mRNA_cap_C"/>
    <property type="match status" value="1"/>
</dbReference>
<dbReference type="Pfam" id="PF01331">
    <property type="entry name" value="mRNA_cap_enzyme"/>
    <property type="match status" value="1"/>
</dbReference>
<dbReference type="GO" id="GO:0006281">
    <property type="term" value="P:DNA repair"/>
    <property type="evidence" value="ECO:0007669"/>
    <property type="project" value="InterPro"/>
</dbReference>
<evidence type="ECO:0000259" key="12">
    <source>
        <dbReference type="PROSITE" id="PS50160"/>
    </source>
</evidence>
<evidence type="ECO:0000256" key="1">
    <source>
        <dbReference type="ARBA" id="ARBA00004123"/>
    </source>
</evidence>
<feature type="domain" description="ATP-dependent DNA ligase family profile" evidence="12">
    <location>
        <begin position="385"/>
        <end position="549"/>
    </location>
</feature>
<reference evidence="13 14" key="1">
    <citation type="submission" date="2019-07" db="EMBL/GenBank/DDBJ databases">
        <title>WGS assembly of Gossypium tomentosum.</title>
        <authorList>
            <person name="Chen Z.J."/>
            <person name="Sreedasyam A."/>
            <person name="Ando A."/>
            <person name="Song Q."/>
            <person name="De L."/>
            <person name="Hulse-Kemp A."/>
            <person name="Ding M."/>
            <person name="Ye W."/>
            <person name="Kirkbride R."/>
            <person name="Jenkins J."/>
            <person name="Plott C."/>
            <person name="Lovell J."/>
            <person name="Lin Y.-M."/>
            <person name="Vaughn R."/>
            <person name="Liu B."/>
            <person name="Li W."/>
            <person name="Simpson S."/>
            <person name="Scheffler B."/>
            <person name="Saski C."/>
            <person name="Grover C."/>
            <person name="Hu G."/>
            <person name="Conover J."/>
            <person name="Carlson J."/>
            <person name="Shu S."/>
            <person name="Boston L."/>
            <person name="Williams M."/>
            <person name="Peterson D."/>
            <person name="Mcgee K."/>
            <person name="Jones D."/>
            <person name="Wendel J."/>
            <person name="Stelly D."/>
            <person name="Grimwood J."/>
            <person name="Schmutz J."/>
        </authorList>
    </citation>
    <scope>NUCLEOTIDE SEQUENCE [LARGE SCALE GENOMIC DNA]</scope>
    <source>
        <strain evidence="13">7179.01</strain>
    </source>
</reference>
<keyword evidence="6" id="KW-0547">Nucleotide-binding</keyword>
<keyword evidence="14" id="KW-1185">Reference proteome</keyword>
<accession>A0A5D2KG13</accession>
<evidence type="ECO:0000256" key="5">
    <source>
        <dbReference type="ARBA" id="ARBA00022695"/>
    </source>
</evidence>
<evidence type="ECO:0000313" key="13">
    <source>
        <dbReference type="EMBL" id="TYH65576.1"/>
    </source>
</evidence>
<gene>
    <name evidence="13" type="ORF">ES332_D06G065300v1</name>
</gene>
<protein>
    <recommendedName>
        <fullName evidence="2">mRNA guanylyltransferase</fullName>
        <ecNumber evidence="2">2.7.7.50</ecNumber>
    </recommendedName>
</protein>
<evidence type="ECO:0000256" key="7">
    <source>
        <dbReference type="ARBA" id="ARBA00023042"/>
    </source>
</evidence>
<comment type="subcellular location">
    <subcellularLocation>
        <location evidence="1">Nucleus</location>
    </subcellularLocation>
</comment>
<dbReference type="Pfam" id="PF00782">
    <property type="entry name" value="DSPc"/>
    <property type="match status" value="1"/>
</dbReference>
<evidence type="ECO:0000256" key="6">
    <source>
        <dbReference type="ARBA" id="ARBA00022741"/>
    </source>
</evidence>
<dbReference type="GO" id="GO:0005634">
    <property type="term" value="C:nucleus"/>
    <property type="evidence" value="ECO:0007669"/>
    <property type="project" value="UniProtKB-SubCell"/>
</dbReference>
<dbReference type="InterPro" id="IPR000387">
    <property type="entry name" value="Tyr_Pase_dom"/>
</dbReference>
<evidence type="ECO:0000256" key="8">
    <source>
        <dbReference type="ARBA" id="ARBA00023134"/>
    </source>
</evidence>
<keyword evidence="7" id="KW-0506">mRNA capping</keyword>
<keyword evidence="8" id="KW-0342">GTP-binding</keyword>
<dbReference type="PROSITE" id="PS50056">
    <property type="entry name" value="TYR_PHOSPHATASE_2"/>
    <property type="match status" value="1"/>
</dbReference>
<dbReference type="Gene3D" id="3.90.190.10">
    <property type="entry name" value="Protein tyrosine phosphatase superfamily"/>
    <property type="match status" value="1"/>
</dbReference>
<dbReference type="GO" id="GO:0005524">
    <property type="term" value="F:ATP binding"/>
    <property type="evidence" value="ECO:0007669"/>
    <property type="project" value="InterPro"/>
</dbReference>
<evidence type="ECO:0000256" key="3">
    <source>
        <dbReference type="ARBA" id="ARBA00022664"/>
    </source>
</evidence>
<dbReference type="EMBL" id="CM017628">
    <property type="protein sequence ID" value="TYH65576.1"/>
    <property type="molecule type" value="Genomic_DNA"/>
</dbReference>
<dbReference type="Gene3D" id="2.40.50.140">
    <property type="entry name" value="Nucleic acid-binding proteins"/>
    <property type="match status" value="1"/>
</dbReference>
<dbReference type="GO" id="GO:0006310">
    <property type="term" value="P:DNA recombination"/>
    <property type="evidence" value="ECO:0007669"/>
    <property type="project" value="InterPro"/>
</dbReference>
<feature type="domain" description="Tyrosine specific protein phosphatases" evidence="11">
    <location>
        <begin position="146"/>
        <end position="217"/>
    </location>
</feature>
<sequence>MDSNPSSDQESRKRLKIQDLEDHELLLLHVDRFHQSESYPRIHDKNEIPPGWLDCPSLGQQILGCILPSKVPLDESFQTNIPPGKTYSFKQVIQRVENSDGKLSLVVDLTNTRRYYSVPDLKQKGIEYVKIRCKGRDAMPDNFSVNIFVYELSKFFSRQANESKNFLLVHCTHGHNRTGFMIVHYLMRFQPLMPVTRAMEIFALARPPGIYKPNYIDALYAFYNEGKPVMFAYPSPPQWKNTSNASLNENHKLDAGPTTQNDYILGDKIPFNQMKSLRESCYKMLNLNVERARRFPGSHPVSLNRDNLQLLRQHYYYATWKADGTRYMMLITVDGCYLIDRHFNFRRVQIRFPCSYRNSTRHYTLLDGEMVIGTLPCSQNKERRFLVFDIIACNGNNLMEKPFSERWNLVEKEVIEPRNRDQKNISQSKHSCYKYELESFRVGRKDFWSLSTVPKILKELIPKLCHEADGLIFQGRDDPYIPFTHEGLLKWKYAEMNSVDFLFQMGVNDDHKLFLHENGRKKVMEGHRVEFRDGSNPSSYSGMIIECSWDSKDAVWVYMRKRNDKRSPNDLNTYKKVMRSIRDNITADILLQEIDHIICLPIYKHPPSHRLSFKYLSFFIFSKDLSFMTMASSNTPIPVDDGFNEYESSHKHQKPTTSKVWDEMTKLECENKNELKAQCNHCKTIFSAKSSSGTSHLRRRLNSCLRYFLSKCLKSNLAYNLYFVMKLNMLMD</sequence>
<keyword evidence="3" id="KW-0507">mRNA processing</keyword>
<dbReference type="EC" id="2.7.7.50" evidence="2"/>
<keyword evidence="9" id="KW-0539">Nucleus</keyword>
<dbReference type="InterPro" id="IPR016130">
    <property type="entry name" value="Tyr_Pase_AS"/>
</dbReference>
<evidence type="ECO:0000256" key="10">
    <source>
        <dbReference type="ARBA" id="ARBA00044624"/>
    </source>
</evidence>
<dbReference type="InterPro" id="IPR001339">
    <property type="entry name" value="mRNA_cap_enzyme_adenylation"/>
</dbReference>
<dbReference type="Gene3D" id="3.30.470.30">
    <property type="entry name" value="DNA ligase/mRNA capping enzyme"/>
    <property type="match status" value="1"/>
</dbReference>
<dbReference type="SMART" id="SM00614">
    <property type="entry name" value="ZnF_BED"/>
    <property type="match status" value="1"/>
</dbReference>
<dbReference type="InterPro" id="IPR000340">
    <property type="entry name" value="Dual-sp_phosphatase_cat-dom"/>
</dbReference>
<dbReference type="PANTHER" id="PTHR10367">
    <property type="entry name" value="MRNA-CAPPING ENZYME"/>
    <property type="match status" value="1"/>
</dbReference>
<name>A0A5D2KG13_GOSTO</name>
<dbReference type="GO" id="GO:0016787">
    <property type="term" value="F:hydrolase activity"/>
    <property type="evidence" value="ECO:0007669"/>
    <property type="project" value="UniProtKB-ARBA"/>
</dbReference>
<dbReference type="CDD" id="cd07895">
    <property type="entry name" value="Adenylation_mRNA_capping"/>
    <property type="match status" value="1"/>
</dbReference>
<evidence type="ECO:0000256" key="4">
    <source>
        <dbReference type="ARBA" id="ARBA00022679"/>
    </source>
</evidence>
<evidence type="ECO:0000256" key="9">
    <source>
        <dbReference type="ARBA" id="ARBA00023242"/>
    </source>
</evidence>
<dbReference type="GO" id="GO:0006370">
    <property type="term" value="P:7-methylguanosine mRNA capping"/>
    <property type="evidence" value="ECO:0007669"/>
    <property type="project" value="UniProtKB-KW"/>
</dbReference>
<evidence type="ECO:0000313" key="14">
    <source>
        <dbReference type="Proteomes" id="UP000322667"/>
    </source>
</evidence>
<dbReference type="PANTHER" id="PTHR10367:SF17">
    <property type="entry name" value="MRNA-CAPPING ENZYME"/>
    <property type="match status" value="1"/>
</dbReference>
<dbReference type="GO" id="GO:0003910">
    <property type="term" value="F:DNA ligase (ATP) activity"/>
    <property type="evidence" value="ECO:0007669"/>
    <property type="project" value="InterPro"/>
</dbReference>
<organism evidence="13 14">
    <name type="scientific">Gossypium tomentosum</name>
    <name type="common">Hawaiian cotton</name>
    <name type="synonym">Gossypium sandvicense</name>
    <dbReference type="NCBI Taxonomy" id="34277"/>
    <lineage>
        <taxon>Eukaryota</taxon>
        <taxon>Viridiplantae</taxon>
        <taxon>Streptophyta</taxon>
        <taxon>Embryophyta</taxon>
        <taxon>Tracheophyta</taxon>
        <taxon>Spermatophyta</taxon>
        <taxon>Magnoliopsida</taxon>
        <taxon>eudicotyledons</taxon>
        <taxon>Gunneridae</taxon>
        <taxon>Pentapetalae</taxon>
        <taxon>rosids</taxon>
        <taxon>malvids</taxon>
        <taxon>Malvales</taxon>
        <taxon>Malvaceae</taxon>
        <taxon>Malvoideae</taxon>
        <taxon>Gossypium</taxon>
    </lineage>
</organism>
<evidence type="ECO:0000256" key="2">
    <source>
        <dbReference type="ARBA" id="ARBA00012475"/>
    </source>
</evidence>
<dbReference type="PROSITE" id="PS00383">
    <property type="entry name" value="TYR_PHOSPHATASE_1"/>
    <property type="match status" value="1"/>
</dbReference>
<dbReference type="GO" id="GO:0004484">
    <property type="term" value="F:mRNA guanylyltransferase activity"/>
    <property type="evidence" value="ECO:0007669"/>
    <property type="project" value="UniProtKB-EC"/>
</dbReference>
<dbReference type="SUPFAM" id="SSF56091">
    <property type="entry name" value="DNA ligase/mRNA capping enzyme, catalytic domain"/>
    <property type="match status" value="1"/>
</dbReference>
<dbReference type="InterPro" id="IPR012310">
    <property type="entry name" value="DNA_ligase_ATP-dep_cent"/>
</dbReference>
<dbReference type="AlphaFoldDB" id="A0A5D2KG13"/>
<keyword evidence="5" id="KW-0548">Nucleotidyltransferase</keyword>
<dbReference type="SUPFAM" id="SSF50249">
    <property type="entry name" value="Nucleic acid-binding proteins"/>
    <property type="match status" value="1"/>
</dbReference>
<dbReference type="InterPro" id="IPR012340">
    <property type="entry name" value="NA-bd_OB-fold"/>
</dbReference>
<dbReference type="FunFam" id="3.30.470.30:FF:000005">
    <property type="entry name" value="mRNA capping enzyme, putative"/>
    <property type="match status" value="1"/>
</dbReference>
<dbReference type="InterPro" id="IPR051029">
    <property type="entry name" value="mRNA_Capping_Enz/RNA_Phosphat"/>
</dbReference>
<dbReference type="Proteomes" id="UP000322667">
    <property type="component" value="Chromosome D06"/>
</dbReference>
<proteinExistence type="predicted"/>